<protein>
    <submittedName>
        <fullName evidence="1">Sugar ABC transporter permease</fullName>
    </submittedName>
</protein>
<dbReference type="AlphaFoldDB" id="W0LHM1"/>
<dbReference type="EMBL" id="CP007044">
    <property type="protein sequence ID" value="AHG21894.2"/>
    <property type="molecule type" value="Genomic_DNA"/>
</dbReference>
<dbReference type="Proteomes" id="UP000019030">
    <property type="component" value="Chromosome"/>
</dbReference>
<keyword evidence="2" id="KW-1185">Reference proteome</keyword>
<organism evidence="1 2">
    <name type="scientific">Chania multitudinisentens RB-25</name>
    <dbReference type="NCBI Taxonomy" id="1441930"/>
    <lineage>
        <taxon>Bacteria</taxon>
        <taxon>Pseudomonadati</taxon>
        <taxon>Pseudomonadota</taxon>
        <taxon>Gammaproteobacteria</taxon>
        <taxon>Enterobacterales</taxon>
        <taxon>Yersiniaceae</taxon>
        <taxon>Chania</taxon>
    </lineage>
</organism>
<dbReference type="PANTHER" id="PTHR43649">
    <property type="entry name" value="ARABINOSE-BINDING PROTEIN-RELATED"/>
    <property type="match status" value="1"/>
</dbReference>
<accession>W0LHM1</accession>
<reference evidence="1 2" key="1">
    <citation type="submission" date="2014-01" db="EMBL/GenBank/DDBJ databases">
        <title>Isolation of Serratia multitudinisentens RB-25 from Ex-Landfill site.</title>
        <authorList>
            <person name="Robson E.H.J."/>
        </authorList>
    </citation>
    <scope>NUCLEOTIDE SEQUENCE [LARGE SCALE GENOMIC DNA]</scope>
    <source>
        <strain evidence="1 2">RB-25</strain>
    </source>
</reference>
<dbReference type="Gene3D" id="3.40.190.10">
    <property type="entry name" value="Periplasmic binding protein-like II"/>
    <property type="match status" value="2"/>
</dbReference>
<reference evidence="1 2" key="2">
    <citation type="submission" date="2015-03" db="EMBL/GenBank/DDBJ databases">
        <authorList>
            <person name="Chan K.-G."/>
        </authorList>
    </citation>
    <scope>NUCLEOTIDE SEQUENCE [LARGE SCALE GENOMIC DNA]</scope>
    <source>
        <strain evidence="1 2">RB-25</strain>
    </source>
</reference>
<sequence>MAVNIALGASAATAAEPTWIVQDPLTLQIHMHFRDKWVWNENWPVAQEVARLTNVKLVGTANKAATNSLEQFNLMLASNELPDIVGGDNLKDNFIRYGMEGAFIPLNELIAKHAPNLKTFFDAHPEIAKAITAPDGNLYFIPYVPDGATARGYFIRQDWLDKLGLKVPQTTEELYTVLKAFREMDPNGNGKKDETPFIDRHPEEVFRLVNFWGARASGSNNYLDFYVEDGKIKHPFAEEAFKTGMVGVAKWYKEGLIDPEIFTRKARSREQQFGGNVGGMTHDWFASTMTFNDTMSKNIPGFKLIPIAPPANTKGERWEEDTRQRVRPDGWAITVKNQHPIETIKLFDFYFSPQGRNIANFGVEGKTFEMKDGKPQFMDSVLKNEKPVNNQLYDIGAQIPIGYWMDYDYERQWTSPDALAGIDMYQKGNYHLPAFDGVNMTQEERQIYDKYWPELKTFMYESAQAWVIGTRDPQKDWDNYQKQLKQRGLDQVLAVMQKAYDRQYKS</sequence>
<dbReference type="SUPFAM" id="SSF53850">
    <property type="entry name" value="Periplasmic binding protein-like II"/>
    <property type="match status" value="1"/>
</dbReference>
<gene>
    <name evidence="1" type="ORF">Z042_21485</name>
</gene>
<dbReference type="PANTHER" id="PTHR43649:SF17">
    <property type="entry name" value="ABC TRANSPORTER SOLUTE BINDING PROTEIN-SUGAR TRANSPORT"/>
    <property type="match status" value="1"/>
</dbReference>
<dbReference type="HOGENOM" id="CLU_021021_2_0_6"/>
<evidence type="ECO:0000313" key="2">
    <source>
        <dbReference type="Proteomes" id="UP000019030"/>
    </source>
</evidence>
<dbReference type="KEGG" id="sfo:Z042_21485"/>
<dbReference type="STRING" id="1441930.Z042_21485"/>
<evidence type="ECO:0000313" key="1">
    <source>
        <dbReference type="EMBL" id="AHG21894.2"/>
    </source>
</evidence>
<name>W0LHM1_9GAMM</name>
<dbReference type="eggNOG" id="COG1653">
    <property type="taxonomic scope" value="Bacteria"/>
</dbReference>
<proteinExistence type="predicted"/>
<dbReference type="InterPro" id="IPR050490">
    <property type="entry name" value="Bact_solute-bd_prot1"/>
</dbReference>